<feature type="transmembrane region" description="Helical" evidence="1">
    <location>
        <begin position="37"/>
        <end position="58"/>
    </location>
</feature>
<keyword evidence="3" id="KW-0378">Hydrolase</keyword>
<evidence type="ECO:0000313" key="3">
    <source>
        <dbReference type="EMBL" id="MCI5755788.1"/>
    </source>
</evidence>
<dbReference type="Proteomes" id="UP001139365">
    <property type="component" value="Unassembled WGS sequence"/>
</dbReference>
<comment type="caution">
    <text evidence="3">The sequence shown here is derived from an EMBL/GenBank/DDBJ whole genome shotgun (WGS) entry which is preliminary data.</text>
</comment>
<keyword evidence="1" id="KW-1133">Transmembrane helix</keyword>
<sequence>MEPKSKLKPYHGLIGLALVFLILLFVDPLLYKLVGMYYAAIGELLIVAVALVIALITDKELSFVLPFRLPPVKMFVSSVGLYIGTLMLNGAVNTVTSRFIPDFAERGEAVNNLATSMSPALAIITIALLPAVCEEIFCRGFLLTSMKPLKNPVFVIIAVAVSFGLLHLDLYTFLPSALVGALFALITIKTGSLLIPMILHFANNSLSVIAAYAGAGAGTDASEVLSGLSVQATVGYVLFYLGLAGILFWFSGKAFFGKKTGVSKTVIAVILCFLVSFGGFVAVINASMEMTVMKSLSFRYTDGEPCRYEFVIEKEAEYMISVTAVSDTATAISISDGEKTVMISESGKTASIAVNEKLSPGNYTLTLLNPDGSEKTSGAASVAVNIIRMK</sequence>
<dbReference type="Pfam" id="PF02517">
    <property type="entry name" value="Rce1-like"/>
    <property type="match status" value="1"/>
</dbReference>
<feature type="transmembrane region" description="Helical" evidence="1">
    <location>
        <begin position="120"/>
        <end position="142"/>
    </location>
</feature>
<organism evidence="3 4">
    <name type="scientific">Candidatus Colimorpha enterica</name>
    <dbReference type="NCBI Taxonomy" id="3083063"/>
    <lineage>
        <taxon>Bacteria</taxon>
        <taxon>Pseudomonadati</taxon>
        <taxon>Bacteroidota</taxon>
        <taxon>Bacteroidia</taxon>
        <taxon>Bacteroidales</taxon>
        <taxon>Candidatus Colimorpha</taxon>
    </lineage>
</organism>
<dbReference type="InterPro" id="IPR052710">
    <property type="entry name" value="CAAX_protease"/>
</dbReference>
<dbReference type="GO" id="GO:0004175">
    <property type="term" value="F:endopeptidase activity"/>
    <property type="evidence" value="ECO:0007669"/>
    <property type="project" value="UniProtKB-ARBA"/>
</dbReference>
<feature type="transmembrane region" description="Helical" evidence="1">
    <location>
        <begin position="193"/>
        <end position="215"/>
    </location>
</feature>
<reference evidence="3 4" key="1">
    <citation type="submission" date="2022-03" db="EMBL/GenBank/DDBJ databases">
        <title>Metagenome-assembled genomes from swine fecal metagenomes.</title>
        <authorList>
            <person name="Holman D.B."/>
            <person name="Kommadath A."/>
        </authorList>
    </citation>
    <scope>NUCLEOTIDE SEQUENCE [LARGE SCALE GENOMIC DNA]</scope>
    <source>
        <strain evidence="3">SUG147</strain>
    </source>
</reference>
<feature type="transmembrane region" description="Helical" evidence="1">
    <location>
        <begin position="12"/>
        <end position="31"/>
    </location>
</feature>
<gene>
    <name evidence="3" type="ORF">MR241_05785</name>
</gene>
<evidence type="ECO:0000313" key="4">
    <source>
        <dbReference type="Proteomes" id="UP001139365"/>
    </source>
</evidence>
<keyword evidence="3" id="KW-0645">Protease</keyword>
<proteinExistence type="predicted"/>
<dbReference type="PANTHER" id="PTHR36435:SF1">
    <property type="entry name" value="CAAX AMINO TERMINAL PROTEASE FAMILY PROTEIN"/>
    <property type="match status" value="1"/>
</dbReference>
<feature type="transmembrane region" description="Helical" evidence="1">
    <location>
        <begin position="227"/>
        <end position="250"/>
    </location>
</feature>
<keyword evidence="3" id="KW-0482">Metalloprotease</keyword>
<feature type="transmembrane region" description="Helical" evidence="1">
    <location>
        <begin position="262"/>
        <end position="284"/>
    </location>
</feature>
<dbReference type="PANTHER" id="PTHR36435">
    <property type="entry name" value="SLR1288 PROTEIN"/>
    <property type="match status" value="1"/>
</dbReference>
<dbReference type="EMBL" id="JALEMU010000092">
    <property type="protein sequence ID" value="MCI5755788.1"/>
    <property type="molecule type" value="Genomic_DNA"/>
</dbReference>
<feature type="transmembrane region" description="Helical" evidence="1">
    <location>
        <begin position="79"/>
        <end position="100"/>
    </location>
</feature>
<feature type="domain" description="CAAX prenyl protease 2/Lysostaphin resistance protein A-like" evidence="2">
    <location>
        <begin position="119"/>
        <end position="205"/>
    </location>
</feature>
<evidence type="ECO:0000259" key="2">
    <source>
        <dbReference type="Pfam" id="PF02517"/>
    </source>
</evidence>
<evidence type="ECO:0000256" key="1">
    <source>
        <dbReference type="SAM" id="Phobius"/>
    </source>
</evidence>
<dbReference type="AlphaFoldDB" id="A0AAE3FH93"/>
<keyword evidence="1" id="KW-0472">Membrane</keyword>
<dbReference type="GO" id="GO:0080120">
    <property type="term" value="P:CAAX-box protein maturation"/>
    <property type="evidence" value="ECO:0007669"/>
    <property type="project" value="UniProtKB-ARBA"/>
</dbReference>
<dbReference type="GO" id="GO:0008237">
    <property type="term" value="F:metallopeptidase activity"/>
    <property type="evidence" value="ECO:0007669"/>
    <property type="project" value="UniProtKB-KW"/>
</dbReference>
<dbReference type="InterPro" id="IPR003675">
    <property type="entry name" value="Rce1/LyrA-like_dom"/>
</dbReference>
<keyword evidence="1" id="KW-0812">Transmembrane</keyword>
<accession>A0AAE3FH93</accession>
<feature type="transmembrane region" description="Helical" evidence="1">
    <location>
        <begin position="154"/>
        <end position="187"/>
    </location>
</feature>
<name>A0AAE3FH93_9BACT</name>
<protein>
    <submittedName>
        <fullName evidence="3">CPBP family intramembrane metalloprotease</fullName>
    </submittedName>
</protein>